<evidence type="ECO:0000259" key="2">
    <source>
        <dbReference type="Pfam" id="PF03816"/>
    </source>
</evidence>
<reference evidence="3 4" key="1">
    <citation type="journal article" date="2016" name="Nat. Commun.">
        <title>Thousands of microbial genomes shed light on interconnected biogeochemical processes in an aquifer system.</title>
        <authorList>
            <person name="Anantharaman K."/>
            <person name="Brown C.T."/>
            <person name="Hug L.A."/>
            <person name="Sharon I."/>
            <person name="Castelle C.J."/>
            <person name="Probst A.J."/>
            <person name="Thomas B.C."/>
            <person name="Singh A."/>
            <person name="Wilkins M.J."/>
            <person name="Karaoz U."/>
            <person name="Brodie E.L."/>
            <person name="Williams K.H."/>
            <person name="Hubbard S.S."/>
            <person name="Banfield J.F."/>
        </authorList>
    </citation>
    <scope>NUCLEOTIDE SEQUENCE [LARGE SCALE GENOMIC DNA]</scope>
</reference>
<accession>A0A1F5F5I0</accession>
<dbReference type="Proteomes" id="UP000176191">
    <property type="component" value="Unassembled WGS sequence"/>
</dbReference>
<dbReference type="AlphaFoldDB" id="A0A1F5F5I0"/>
<gene>
    <name evidence="3" type="ORF">A2228_01830</name>
</gene>
<dbReference type="Pfam" id="PF03816">
    <property type="entry name" value="LytR_cpsA_psr"/>
    <property type="match status" value="1"/>
</dbReference>
<feature type="domain" description="Cell envelope-related transcriptional attenuator" evidence="2">
    <location>
        <begin position="68"/>
        <end position="228"/>
    </location>
</feature>
<comment type="similarity">
    <text evidence="1">Belongs to the LytR/CpsA/Psr (LCP) family.</text>
</comment>
<evidence type="ECO:0000313" key="3">
    <source>
        <dbReference type="EMBL" id="OGD74931.1"/>
    </source>
</evidence>
<proteinExistence type="inferred from homology"/>
<dbReference type="PANTHER" id="PTHR33392:SF6">
    <property type="entry name" value="POLYISOPRENYL-TEICHOIC ACID--PEPTIDOGLYCAN TEICHOIC ACID TRANSFERASE TAGU"/>
    <property type="match status" value="1"/>
</dbReference>
<evidence type="ECO:0000313" key="4">
    <source>
        <dbReference type="Proteomes" id="UP000176191"/>
    </source>
</evidence>
<dbReference type="NCBIfam" id="TIGR00350">
    <property type="entry name" value="lytR_cpsA_psr"/>
    <property type="match status" value="1"/>
</dbReference>
<comment type="caution">
    <text evidence="3">The sequence shown here is derived from an EMBL/GenBank/DDBJ whole genome shotgun (WGS) entry which is preliminary data.</text>
</comment>
<dbReference type="InterPro" id="IPR004474">
    <property type="entry name" value="LytR_CpsA_psr"/>
</dbReference>
<sequence length="323" mass="35710">MPAKKIILLVIFTLVLLAGLWLYFHSRAGTFVSGMITDPASSLTSSNGRTNLLLLGVGGDGHVGSDLTDTMILVSLHLASRQVTLIPIPRDIWVDSLRAKVNTAYHYGEEKRAGGGQDLVKSAITEITNLPIHYLVILDFAGFVRAIDAVGGLDLNIDTSFTDNKYPIPGKESAEPESARYETLQFTAGPTHMDGTLALKFARSRHAEGEEGTDFARSRRQEKILLAFRDRVFSSSTLFNAQTLTNLKNSLNSSLISNIEDQEFGSFLKLFLSMSKDSSSPSLDLSTLFINPQDTRPYDRQWVLIPRDSWQTIHDYVAQNLAQ</sequence>
<protein>
    <recommendedName>
        <fullName evidence="2">Cell envelope-related transcriptional attenuator domain-containing protein</fullName>
    </recommendedName>
</protein>
<evidence type="ECO:0000256" key="1">
    <source>
        <dbReference type="ARBA" id="ARBA00006068"/>
    </source>
</evidence>
<dbReference type="Gene3D" id="3.40.630.190">
    <property type="entry name" value="LCP protein"/>
    <property type="match status" value="1"/>
</dbReference>
<name>A0A1F5F5I0_9BACT</name>
<dbReference type="PANTHER" id="PTHR33392">
    <property type="entry name" value="POLYISOPRENYL-TEICHOIC ACID--PEPTIDOGLYCAN TEICHOIC ACID TRANSFERASE TAGU"/>
    <property type="match status" value="1"/>
</dbReference>
<organism evidence="3 4">
    <name type="scientific">Candidatus Collierbacteria bacterium RIFOXYA2_FULL_46_10</name>
    <dbReference type="NCBI Taxonomy" id="1817726"/>
    <lineage>
        <taxon>Bacteria</taxon>
        <taxon>Candidatus Collieribacteriota</taxon>
    </lineage>
</organism>
<dbReference type="EMBL" id="MFAK01000021">
    <property type="protein sequence ID" value="OGD74931.1"/>
    <property type="molecule type" value="Genomic_DNA"/>
</dbReference>
<dbReference type="InterPro" id="IPR050922">
    <property type="entry name" value="LytR/CpsA/Psr_CW_biosynth"/>
</dbReference>